<evidence type="ECO:0000256" key="3">
    <source>
        <dbReference type="ARBA" id="ARBA00022692"/>
    </source>
</evidence>
<keyword evidence="5 6" id="KW-0472">Membrane</keyword>
<feature type="transmembrane region" description="Helical" evidence="6">
    <location>
        <begin position="97"/>
        <end position="116"/>
    </location>
</feature>
<comment type="similarity">
    <text evidence="2 6">Belongs to the 4-toluene sulfonate uptake permease (TSUP) (TC 2.A.102) family.</text>
</comment>
<feature type="transmembrane region" description="Helical" evidence="6">
    <location>
        <begin position="42"/>
        <end position="61"/>
    </location>
</feature>
<gene>
    <name evidence="8" type="ORF">FB564_3486</name>
    <name evidence="7" type="ORF">Sar04_23230</name>
</gene>
<dbReference type="GeneID" id="93772677"/>
<name>A0A542XR18_SALAC</name>
<keyword evidence="3 6" id="KW-0812">Transmembrane</keyword>
<accession>A0A542XR18</accession>
<evidence type="ECO:0000313" key="10">
    <source>
        <dbReference type="Proteomes" id="UP000677457"/>
    </source>
</evidence>
<keyword evidence="4 6" id="KW-1133">Transmembrane helix</keyword>
<evidence type="ECO:0000256" key="5">
    <source>
        <dbReference type="ARBA" id="ARBA00023136"/>
    </source>
</evidence>
<feature type="transmembrane region" description="Helical" evidence="6">
    <location>
        <begin position="257"/>
        <end position="275"/>
    </location>
</feature>
<reference evidence="8 9" key="1">
    <citation type="submission" date="2019-06" db="EMBL/GenBank/DDBJ databases">
        <title>Sequencing the genomes of 1000 actinobacteria strains.</title>
        <authorList>
            <person name="Klenk H.-P."/>
        </authorList>
    </citation>
    <scope>NUCLEOTIDE SEQUENCE [LARGE SCALE GENOMIC DNA]</scope>
    <source>
        <strain evidence="8 9">DSM 44819</strain>
    </source>
</reference>
<evidence type="ECO:0000256" key="4">
    <source>
        <dbReference type="ARBA" id="ARBA00022989"/>
    </source>
</evidence>
<evidence type="ECO:0000256" key="2">
    <source>
        <dbReference type="ARBA" id="ARBA00009142"/>
    </source>
</evidence>
<comment type="subcellular location">
    <subcellularLocation>
        <location evidence="6">Cell membrane</location>
        <topology evidence="6">Multi-pass membrane protein</topology>
    </subcellularLocation>
    <subcellularLocation>
        <location evidence="1">Membrane</location>
        <topology evidence="1">Multi-pass membrane protein</topology>
    </subcellularLocation>
</comment>
<comment type="caution">
    <text evidence="8">The sequence shown here is derived from an EMBL/GenBank/DDBJ whole genome shotgun (WGS) entry which is preliminary data.</text>
</comment>
<reference evidence="7 10" key="2">
    <citation type="submission" date="2021-03" db="EMBL/GenBank/DDBJ databases">
        <title>Whole genome shotgun sequence of Salinispora arenicola NBRC 105043.</title>
        <authorList>
            <person name="Komaki H."/>
            <person name="Tamura T."/>
        </authorList>
    </citation>
    <scope>NUCLEOTIDE SEQUENCE [LARGE SCALE GENOMIC DNA]</scope>
    <source>
        <strain evidence="7 10">NBRC 105043</strain>
    </source>
</reference>
<proteinExistence type="inferred from homology"/>
<protein>
    <recommendedName>
        <fullName evidence="6">Probable membrane transporter protein</fullName>
    </recommendedName>
</protein>
<keyword evidence="10" id="KW-1185">Reference proteome</keyword>
<dbReference type="AlphaFoldDB" id="A0A542XR18"/>
<sequence length="277" mass="27709">MTLLAATGLGLLIGAVLGALGGGGAILTVPALVYLLGQEPRDATTSSVIIVGLTAVVGAVGHARSGHVRWRTGLPFGVTGFTAAIAGTAANQYVKPHILLLGFAALMTIAAIGMLAHAHHAPSHHDTYGDGLATGSTARTGAAQLTRPEPARPGTGIAMKVAVVGLLVGFLTGFFGAGGGFVIVPALMLVLGLPMPTAVGTSLLIIAINSAASLATRAGHAHFEWPIILPFTIAAMAASLAGKKIADRLPGTVSTRAFAVLILAVAAYTAARTLLGR</sequence>
<evidence type="ECO:0000313" key="7">
    <source>
        <dbReference type="EMBL" id="GIM85578.1"/>
    </source>
</evidence>
<dbReference type="PANTHER" id="PTHR43701:SF2">
    <property type="entry name" value="MEMBRANE TRANSPORTER PROTEIN YJNA-RELATED"/>
    <property type="match status" value="1"/>
</dbReference>
<dbReference type="EMBL" id="BOQM01000015">
    <property type="protein sequence ID" value="GIM85578.1"/>
    <property type="molecule type" value="Genomic_DNA"/>
</dbReference>
<dbReference type="RefSeq" id="WP_016812675.1">
    <property type="nucleotide sequence ID" value="NZ_BOQM01000015.1"/>
</dbReference>
<evidence type="ECO:0000256" key="6">
    <source>
        <dbReference type="RuleBase" id="RU363041"/>
    </source>
</evidence>
<dbReference type="GO" id="GO:0005886">
    <property type="term" value="C:plasma membrane"/>
    <property type="evidence" value="ECO:0007669"/>
    <property type="project" value="UniProtKB-SubCell"/>
</dbReference>
<feature type="transmembrane region" description="Helical" evidence="6">
    <location>
        <begin position="197"/>
        <end position="215"/>
    </location>
</feature>
<evidence type="ECO:0000256" key="1">
    <source>
        <dbReference type="ARBA" id="ARBA00004141"/>
    </source>
</evidence>
<dbReference type="InterPro" id="IPR051598">
    <property type="entry name" value="TSUP/Inactive_protease-like"/>
</dbReference>
<dbReference type="EMBL" id="VFOL01000001">
    <property type="protein sequence ID" value="TQL38289.1"/>
    <property type="molecule type" value="Genomic_DNA"/>
</dbReference>
<evidence type="ECO:0000313" key="8">
    <source>
        <dbReference type="EMBL" id="TQL38289.1"/>
    </source>
</evidence>
<evidence type="ECO:0000313" key="9">
    <source>
        <dbReference type="Proteomes" id="UP000315983"/>
    </source>
</evidence>
<keyword evidence="6" id="KW-1003">Cell membrane</keyword>
<dbReference type="PANTHER" id="PTHR43701">
    <property type="entry name" value="MEMBRANE TRANSPORTER PROTEIN MJ0441-RELATED"/>
    <property type="match status" value="1"/>
</dbReference>
<dbReference type="Proteomes" id="UP000315983">
    <property type="component" value="Unassembled WGS sequence"/>
</dbReference>
<feature type="transmembrane region" description="Helical" evidence="6">
    <location>
        <begin position="73"/>
        <end position="91"/>
    </location>
</feature>
<dbReference type="Pfam" id="PF01925">
    <property type="entry name" value="TauE"/>
    <property type="match status" value="1"/>
</dbReference>
<dbReference type="InterPro" id="IPR002781">
    <property type="entry name" value="TM_pro_TauE-like"/>
</dbReference>
<feature type="transmembrane region" description="Helical" evidence="6">
    <location>
        <begin position="161"/>
        <end position="191"/>
    </location>
</feature>
<feature type="transmembrane region" description="Helical" evidence="6">
    <location>
        <begin position="227"/>
        <end position="245"/>
    </location>
</feature>
<dbReference type="Proteomes" id="UP000677457">
    <property type="component" value="Unassembled WGS sequence"/>
</dbReference>
<organism evidence="8 9">
    <name type="scientific">Salinispora arenicola</name>
    <dbReference type="NCBI Taxonomy" id="168697"/>
    <lineage>
        <taxon>Bacteria</taxon>
        <taxon>Bacillati</taxon>
        <taxon>Actinomycetota</taxon>
        <taxon>Actinomycetes</taxon>
        <taxon>Micromonosporales</taxon>
        <taxon>Micromonosporaceae</taxon>
        <taxon>Salinispora</taxon>
    </lineage>
</organism>